<name>A0A330LK96_9GAMM</name>
<accession>A0A330LK96</accession>
<dbReference type="AlphaFoldDB" id="A0A330LK96"/>
<protein>
    <submittedName>
        <fullName evidence="1">Uncharacterized protein</fullName>
    </submittedName>
</protein>
<gene>
    <name evidence="1" type="ORF">MORIYA_1019</name>
</gene>
<dbReference type="KEGG" id="mya:MORIYA_1019"/>
<organism evidence="1 2">
    <name type="scientific">Moritella yayanosii</name>
    <dbReference type="NCBI Taxonomy" id="69539"/>
    <lineage>
        <taxon>Bacteria</taxon>
        <taxon>Pseudomonadati</taxon>
        <taxon>Pseudomonadota</taxon>
        <taxon>Gammaproteobacteria</taxon>
        <taxon>Alteromonadales</taxon>
        <taxon>Moritellaceae</taxon>
        <taxon>Moritella</taxon>
    </lineage>
</organism>
<dbReference type="Proteomes" id="UP000250163">
    <property type="component" value="Chromosome MORIYA"/>
</dbReference>
<reference evidence="2" key="1">
    <citation type="submission" date="2018-05" db="EMBL/GenBank/DDBJ databases">
        <authorList>
            <person name="Cea G.-C."/>
            <person name="William W."/>
        </authorList>
    </citation>
    <scope>NUCLEOTIDE SEQUENCE [LARGE SCALE GENOMIC DNA]</scope>
    <source>
        <strain evidence="2">DB21MT 5</strain>
    </source>
</reference>
<evidence type="ECO:0000313" key="1">
    <source>
        <dbReference type="EMBL" id="SQD77497.1"/>
    </source>
</evidence>
<evidence type="ECO:0000313" key="2">
    <source>
        <dbReference type="Proteomes" id="UP000250163"/>
    </source>
</evidence>
<proteinExistence type="predicted"/>
<sequence>MIYHFPLQLLWPIPLSLLKNSLSLATIKININQTPILNDLNL</sequence>
<dbReference type="EMBL" id="LS483250">
    <property type="protein sequence ID" value="SQD77497.1"/>
    <property type="molecule type" value="Genomic_DNA"/>
</dbReference>
<keyword evidence="2" id="KW-1185">Reference proteome</keyword>